<organism evidence="2">
    <name type="scientific">Candida parapsilosis (strain CDC 317 / ATCC MYA-4646)</name>
    <name type="common">Yeast</name>
    <name type="synonym">Monilia parapsilosis</name>
    <dbReference type="NCBI Taxonomy" id="578454"/>
    <lineage>
        <taxon>Eukaryota</taxon>
        <taxon>Fungi</taxon>
        <taxon>Dikarya</taxon>
        <taxon>Ascomycota</taxon>
        <taxon>Saccharomycotina</taxon>
        <taxon>Pichiomycetes</taxon>
        <taxon>Debaryomycetaceae</taxon>
        <taxon>Candida/Lodderomyces clade</taxon>
        <taxon>Candida</taxon>
    </lineage>
</organism>
<protein>
    <submittedName>
        <fullName evidence="2">Uncharacterized protein</fullName>
    </submittedName>
</protein>
<keyword evidence="1" id="KW-0472">Membrane</keyword>
<keyword evidence="1" id="KW-0812">Transmembrane</keyword>
<reference evidence="2" key="1">
    <citation type="submission" date="2025-05" db="UniProtKB">
        <authorList>
            <consortium name="EnsemblFungi"/>
        </authorList>
    </citation>
    <scope>IDENTIFICATION</scope>
</reference>
<evidence type="ECO:0000256" key="1">
    <source>
        <dbReference type="SAM" id="Phobius"/>
    </source>
</evidence>
<proteinExistence type="predicted"/>
<dbReference type="AlphaFoldDB" id="A0AAJ8VYA3"/>
<name>A0AAJ8VYA3_CANPC</name>
<accession>A0AAJ8VYA3</accession>
<dbReference type="EnsemblFungi" id="CPAR2_206230-T">
    <property type="protein sequence ID" value="CPAR2_206230-T-p1"/>
    <property type="gene ID" value="CPAR2_206230"/>
</dbReference>
<sequence>MNTRAPSTSSKYYTNSNVQNYISDWIISFVLLVYFFSIAEHANPFQRQFSITDLSISHPFAIEERVSGVACILLAAFVPLAIISLVVILKAYGEKYKTKSDHYMCSK</sequence>
<feature type="transmembrane region" description="Helical" evidence="1">
    <location>
        <begin position="21"/>
        <end position="39"/>
    </location>
</feature>
<keyword evidence="1" id="KW-1133">Transmembrane helix</keyword>
<evidence type="ECO:0000313" key="2">
    <source>
        <dbReference type="EnsemblFungi" id="CPAR2_206230-T-p1"/>
    </source>
</evidence>
<feature type="transmembrane region" description="Helical" evidence="1">
    <location>
        <begin position="66"/>
        <end position="89"/>
    </location>
</feature>